<evidence type="ECO:0000313" key="2">
    <source>
        <dbReference type="EMBL" id="GLI42173.1"/>
    </source>
</evidence>
<name>A0A9W6G8I6_9ACTN</name>
<feature type="transmembrane region" description="Helical" evidence="1">
    <location>
        <begin position="12"/>
        <end position="30"/>
    </location>
</feature>
<evidence type="ECO:0000313" key="3">
    <source>
        <dbReference type="Proteomes" id="UP001144313"/>
    </source>
</evidence>
<proteinExistence type="predicted"/>
<keyword evidence="1" id="KW-1133">Transmembrane helix</keyword>
<feature type="transmembrane region" description="Helical" evidence="1">
    <location>
        <begin position="42"/>
        <end position="62"/>
    </location>
</feature>
<evidence type="ECO:0000256" key="1">
    <source>
        <dbReference type="SAM" id="Phobius"/>
    </source>
</evidence>
<keyword evidence="1" id="KW-0472">Membrane</keyword>
<feature type="transmembrane region" description="Helical" evidence="1">
    <location>
        <begin position="74"/>
        <end position="92"/>
    </location>
</feature>
<keyword evidence="1" id="KW-0812">Transmembrane</keyword>
<comment type="caution">
    <text evidence="2">The sequence shown here is derived from an EMBL/GenBank/DDBJ whole genome shotgun (WGS) entry which is preliminary data.</text>
</comment>
<protein>
    <submittedName>
        <fullName evidence="2">Uncharacterized protein</fullName>
    </submittedName>
</protein>
<gene>
    <name evidence="2" type="ORF">GALLR39Z86_20230</name>
</gene>
<sequence>MEAPETVKHAALLWTTAIAAGIVETVLAVSEIARDSGLDAGVWMNIGVRSVIYLGAFVLVAFFARGRRWARVSLALLLSVVGLAAMVVPSAMQLADGESLIAAVGGDGDFALAFFVVRLAHIAAVLLATGLMLSPAANDYFRKPALATA</sequence>
<dbReference type="Proteomes" id="UP001144313">
    <property type="component" value="Unassembled WGS sequence"/>
</dbReference>
<organism evidence="2 3">
    <name type="scientific">Glycomyces algeriensis</name>
    <dbReference type="NCBI Taxonomy" id="256037"/>
    <lineage>
        <taxon>Bacteria</taxon>
        <taxon>Bacillati</taxon>
        <taxon>Actinomycetota</taxon>
        <taxon>Actinomycetes</taxon>
        <taxon>Glycomycetales</taxon>
        <taxon>Glycomycetaceae</taxon>
        <taxon>Glycomyces</taxon>
    </lineage>
</organism>
<dbReference type="RefSeq" id="WP_270117500.1">
    <property type="nucleotide sequence ID" value="NZ_BAAAOL010000006.1"/>
</dbReference>
<keyword evidence="3" id="KW-1185">Reference proteome</keyword>
<reference evidence="2" key="1">
    <citation type="submission" date="2022-12" db="EMBL/GenBank/DDBJ databases">
        <title>Reference genome sequencing for broad-spectrum identification of bacterial and archaeal isolates by mass spectrometry.</title>
        <authorList>
            <person name="Sekiguchi Y."/>
            <person name="Tourlousse D.M."/>
        </authorList>
    </citation>
    <scope>NUCLEOTIDE SEQUENCE</scope>
    <source>
        <strain evidence="2">LLR39Z86</strain>
    </source>
</reference>
<feature type="transmembrane region" description="Helical" evidence="1">
    <location>
        <begin position="112"/>
        <end position="133"/>
    </location>
</feature>
<accession>A0A9W6G8I6</accession>
<dbReference type="EMBL" id="BSDT01000001">
    <property type="protein sequence ID" value="GLI42173.1"/>
    <property type="molecule type" value="Genomic_DNA"/>
</dbReference>
<dbReference type="AlphaFoldDB" id="A0A9W6G8I6"/>